<reference evidence="2" key="1">
    <citation type="submission" date="2020-05" db="EMBL/GenBank/DDBJ databases">
        <title>WGS assembly of Panicum virgatum.</title>
        <authorList>
            <person name="Lovell J.T."/>
            <person name="Jenkins J."/>
            <person name="Shu S."/>
            <person name="Juenger T.E."/>
            <person name="Schmutz J."/>
        </authorList>
    </citation>
    <scope>NUCLEOTIDE SEQUENCE</scope>
    <source>
        <strain evidence="2">AP13</strain>
    </source>
</reference>
<dbReference type="GO" id="GO:0007166">
    <property type="term" value="P:cell surface receptor signaling pathway"/>
    <property type="evidence" value="ECO:0007669"/>
    <property type="project" value="InterPro"/>
</dbReference>
<dbReference type="Pfam" id="PF22215">
    <property type="entry name" value="MLKL_N"/>
    <property type="match status" value="1"/>
</dbReference>
<protein>
    <recommendedName>
        <fullName evidence="1">Mixed lineage kinase domain-containing protein</fullName>
    </recommendedName>
</protein>
<keyword evidence="3" id="KW-1185">Reference proteome</keyword>
<name>A0A8T0VAV1_PANVG</name>
<dbReference type="CDD" id="cd21037">
    <property type="entry name" value="MLKL_NTD"/>
    <property type="match status" value="1"/>
</dbReference>
<comment type="caution">
    <text evidence="2">The sequence shown here is derived from an EMBL/GenBank/DDBJ whole genome shotgun (WGS) entry which is preliminary data.</text>
</comment>
<dbReference type="PANTHER" id="PTHR35832:SF10">
    <property type="entry name" value="OS06G0314501 PROTEIN"/>
    <property type="match status" value="1"/>
</dbReference>
<dbReference type="InterPro" id="IPR059179">
    <property type="entry name" value="MLKL-like_MCAfunc"/>
</dbReference>
<dbReference type="InterPro" id="IPR054000">
    <property type="entry name" value="MLKL_N"/>
</dbReference>
<accession>A0A8T0VAV1</accession>
<sequence length="341" mass="38506">MPVEWIPLVGILLNVASRVVENTGEALRYRKKCQLLRTRVQIITTHLRALNEAQWTPDPLATKDTLECLRQVLGRAEALVASCLRRKKAFDFLKAFRNKGEFAFVDEQISHIMEAFHLANYTLLLLLSNDRDDRIFMVVLDTLIEDGACRRLPQNKKDEVFKHMSGLPQSDNMPPEKRKRLDLITRDLRAGSYLRQCGFAGSTSSGNRGQNHNDDPVLKKVADLAEALVEEAKAVRSHNKEEVQRVAQLAQKVIYLLPHLQPPLPTRNQETITELQDDLNGALQNIAQHRPLQCGPSALTLRAGSFRRQEAKRIAELGNSIEKGYQTLTLKVVQHITTGNA</sequence>
<evidence type="ECO:0000259" key="1">
    <source>
        <dbReference type="Pfam" id="PF22215"/>
    </source>
</evidence>
<organism evidence="2 3">
    <name type="scientific">Panicum virgatum</name>
    <name type="common">Blackwell switchgrass</name>
    <dbReference type="NCBI Taxonomy" id="38727"/>
    <lineage>
        <taxon>Eukaryota</taxon>
        <taxon>Viridiplantae</taxon>
        <taxon>Streptophyta</taxon>
        <taxon>Embryophyta</taxon>
        <taxon>Tracheophyta</taxon>
        <taxon>Spermatophyta</taxon>
        <taxon>Magnoliopsida</taxon>
        <taxon>Liliopsida</taxon>
        <taxon>Poales</taxon>
        <taxon>Poaceae</taxon>
        <taxon>PACMAD clade</taxon>
        <taxon>Panicoideae</taxon>
        <taxon>Panicodae</taxon>
        <taxon>Paniceae</taxon>
        <taxon>Panicinae</taxon>
        <taxon>Panicum</taxon>
        <taxon>Panicum sect. Hiantes</taxon>
    </lineage>
</organism>
<dbReference type="PANTHER" id="PTHR35832">
    <property type="entry name" value="OS12G0248400 PROTEIN-RELATED"/>
    <property type="match status" value="1"/>
</dbReference>
<evidence type="ECO:0000313" key="2">
    <source>
        <dbReference type="EMBL" id="KAG2629953.1"/>
    </source>
</evidence>
<proteinExistence type="predicted"/>
<dbReference type="Proteomes" id="UP000823388">
    <property type="component" value="Chromosome 3K"/>
</dbReference>
<gene>
    <name evidence="2" type="ORF">PVAP13_3KG399300</name>
</gene>
<dbReference type="Gene3D" id="1.20.930.20">
    <property type="entry name" value="Adaptor protein Cbl, N-terminal domain"/>
    <property type="match status" value="1"/>
</dbReference>
<feature type="domain" description="Mixed lineage kinase" evidence="1">
    <location>
        <begin position="12"/>
        <end position="119"/>
    </location>
</feature>
<evidence type="ECO:0000313" key="3">
    <source>
        <dbReference type="Proteomes" id="UP000823388"/>
    </source>
</evidence>
<dbReference type="OrthoDB" id="682841at2759"/>
<dbReference type="EMBL" id="CM029041">
    <property type="protein sequence ID" value="KAG2629953.1"/>
    <property type="molecule type" value="Genomic_DNA"/>
</dbReference>
<dbReference type="InterPro" id="IPR036537">
    <property type="entry name" value="Adaptor_Cbl_N_dom_sf"/>
</dbReference>
<dbReference type="AlphaFoldDB" id="A0A8T0VAV1"/>